<dbReference type="CDD" id="cd05827">
    <property type="entry name" value="Sortase_C"/>
    <property type="match status" value="1"/>
</dbReference>
<dbReference type="Proteomes" id="UP000029046">
    <property type="component" value="Unassembled WGS sequence"/>
</dbReference>
<evidence type="ECO:0000256" key="4">
    <source>
        <dbReference type="SAM" id="Phobius"/>
    </source>
</evidence>
<feature type="transmembrane region" description="Helical" evidence="4">
    <location>
        <begin position="69"/>
        <end position="91"/>
    </location>
</feature>
<dbReference type="InterPro" id="IPR042002">
    <property type="entry name" value="Sortase_C"/>
</dbReference>
<dbReference type="NCBIfam" id="NF033745">
    <property type="entry name" value="class_C_sortase"/>
    <property type="match status" value="1"/>
</dbReference>
<proteinExistence type="predicted"/>
<dbReference type="Pfam" id="PF04203">
    <property type="entry name" value="Sortase"/>
    <property type="match status" value="1"/>
</dbReference>
<evidence type="ECO:0000313" key="5">
    <source>
        <dbReference type="EMBL" id="KFI61356.1"/>
    </source>
</evidence>
<comment type="caution">
    <text evidence="5">The sequence shown here is derived from an EMBL/GenBank/DDBJ whole genome shotgun (WGS) entry which is preliminary data.</text>
</comment>
<dbReference type="InterPro" id="IPR005754">
    <property type="entry name" value="Sortase"/>
</dbReference>
<dbReference type="AlphaFoldDB" id="A0A087ARF6"/>
<evidence type="ECO:0000256" key="1">
    <source>
        <dbReference type="ARBA" id="ARBA00022801"/>
    </source>
</evidence>
<dbReference type="OrthoDB" id="5242161at2"/>
<dbReference type="NCBIfam" id="TIGR01076">
    <property type="entry name" value="sortase_fam"/>
    <property type="match status" value="1"/>
</dbReference>
<dbReference type="InterPro" id="IPR023365">
    <property type="entry name" value="Sortase_dom-sf"/>
</dbReference>
<keyword evidence="4" id="KW-0472">Membrane</keyword>
<sequence>MRGSHHRRNADIRRRASHDRGDVAKIGGIDGDHAAGTSASGEFVPTPFMEAIDISDLVKRQRSLRRSMWGLRILSALLLVLALCVIGYPMVLQYQSDVRLAHTTSAAAERVAGWPYPQAEESLAAARAYNERLAASGQPILGEAHDPFSAESGGSRAAGEDSASAQDEEYQSLLDAGGGVMGAIRIPEISVDLPIYHGTSESALASGAGHLYGSSLPVGGASTHSVITGHRGLVEAMMFTRLDEMKVGDYFYIDVMGETLGYRVDRIEVIEPDDTSRLKIVEGEDRVTLMTCTPYGVNTHRLLVSGVRAAIPGDIPPIEEAPHDPRVAAAIAVSGTLLPLLILVAFLRRGPWNPMRHGARWPKHW</sequence>
<dbReference type="EMBL" id="JGYX01000002">
    <property type="protein sequence ID" value="KFI61356.1"/>
    <property type="molecule type" value="Genomic_DNA"/>
</dbReference>
<dbReference type="Gene3D" id="2.40.260.10">
    <property type="entry name" value="Sortase"/>
    <property type="match status" value="1"/>
</dbReference>
<organism evidence="5 6">
    <name type="scientific">Bifidobacterium pullorum subsp. gallinarum</name>
    <dbReference type="NCBI Taxonomy" id="78344"/>
    <lineage>
        <taxon>Bacteria</taxon>
        <taxon>Bacillati</taxon>
        <taxon>Actinomycetota</taxon>
        <taxon>Actinomycetes</taxon>
        <taxon>Bifidobacteriales</taxon>
        <taxon>Bifidobacteriaceae</taxon>
        <taxon>Bifidobacterium</taxon>
    </lineage>
</organism>
<name>A0A087ARF6_9BIFI</name>
<feature type="transmembrane region" description="Helical" evidence="4">
    <location>
        <begin position="327"/>
        <end position="347"/>
    </location>
</feature>
<evidence type="ECO:0000313" key="6">
    <source>
        <dbReference type="Proteomes" id="UP000029046"/>
    </source>
</evidence>
<keyword evidence="6" id="KW-1185">Reference proteome</keyword>
<keyword evidence="4" id="KW-0812">Transmembrane</keyword>
<protein>
    <submittedName>
        <fullName evidence="5">Sortase family protein</fullName>
    </submittedName>
</protein>
<accession>A0A087ARF6</accession>
<dbReference type="SUPFAM" id="SSF63817">
    <property type="entry name" value="Sortase"/>
    <property type="match status" value="1"/>
</dbReference>
<evidence type="ECO:0000256" key="3">
    <source>
        <dbReference type="SAM" id="MobiDB-lite"/>
    </source>
</evidence>
<dbReference type="eggNOG" id="COG3764">
    <property type="taxonomic scope" value="Bacteria"/>
</dbReference>
<gene>
    <name evidence="5" type="ORF">BIGA_0804</name>
</gene>
<feature type="active site" description="Proton donor/acceptor" evidence="2">
    <location>
        <position position="230"/>
    </location>
</feature>
<feature type="active site" description="Acyl-thioester intermediate" evidence="2">
    <location>
        <position position="292"/>
    </location>
</feature>
<reference evidence="5 6" key="1">
    <citation type="submission" date="2014-03" db="EMBL/GenBank/DDBJ databases">
        <title>Genomics of Bifidobacteria.</title>
        <authorList>
            <person name="Ventura M."/>
            <person name="Milani C."/>
            <person name="Lugli G.A."/>
        </authorList>
    </citation>
    <scope>NUCLEOTIDE SEQUENCE [LARGE SCALE GENOMIC DNA]</scope>
    <source>
        <strain evidence="5 6">LMG 11586</strain>
    </source>
</reference>
<keyword evidence="1" id="KW-0378">Hydrolase</keyword>
<evidence type="ECO:0000256" key="2">
    <source>
        <dbReference type="PIRSR" id="PIRSR605754-1"/>
    </source>
</evidence>
<feature type="region of interest" description="Disordered" evidence="3">
    <location>
        <begin position="144"/>
        <end position="169"/>
    </location>
</feature>
<dbReference type="GO" id="GO:0016787">
    <property type="term" value="F:hydrolase activity"/>
    <property type="evidence" value="ECO:0007669"/>
    <property type="project" value="UniProtKB-KW"/>
</dbReference>
<keyword evidence="4" id="KW-1133">Transmembrane helix</keyword>